<protein>
    <submittedName>
        <fullName evidence="2">Uncharacterized protein</fullName>
    </submittedName>
</protein>
<sequence length="281" mass="31011">MPSVSGPPAHPASKTSSKPDTLYQPASKPTAAVISNRLLFTPSYNSILDNTADRLAKMIQLYKPTILSLLSLVTIGSCGTLSFPDEERVHGMVVPLAFREAAKDCKPPLLTNITEAINYLDTHPEDDQFDIAPYIADCPRLTTLLQALPDNKNPSNGVHAAEAIGFHCETIPTSSPTKADVEAAILKMSNGKYCPVAVSNDAKFMETWGCYEEARHKSAILNNCGLHGEMEFCSSLATFMRLLVLRCHDRKRVQGYLSNLGLMTGTMYFAIEKNKRKWEWE</sequence>
<gene>
    <name evidence="2" type="ORF">BJ508DRAFT_365109</name>
</gene>
<feature type="region of interest" description="Disordered" evidence="1">
    <location>
        <begin position="1"/>
        <end position="25"/>
    </location>
</feature>
<keyword evidence="3" id="KW-1185">Reference proteome</keyword>
<proteinExistence type="predicted"/>
<dbReference type="AlphaFoldDB" id="A0A3N4HUU0"/>
<evidence type="ECO:0000256" key="1">
    <source>
        <dbReference type="SAM" id="MobiDB-lite"/>
    </source>
</evidence>
<reference evidence="2 3" key="1">
    <citation type="journal article" date="2018" name="Nat. Ecol. Evol.">
        <title>Pezizomycetes genomes reveal the molecular basis of ectomycorrhizal truffle lifestyle.</title>
        <authorList>
            <person name="Murat C."/>
            <person name="Payen T."/>
            <person name="Noel B."/>
            <person name="Kuo A."/>
            <person name="Morin E."/>
            <person name="Chen J."/>
            <person name="Kohler A."/>
            <person name="Krizsan K."/>
            <person name="Balestrini R."/>
            <person name="Da Silva C."/>
            <person name="Montanini B."/>
            <person name="Hainaut M."/>
            <person name="Levati E."/>
            <person name="Barry K.W."/>
            <person name="Belfiori B."/>
            <person name="Cichocki N."/>
            <person name="Clum A."/>
            <person name="Dockter R.B."/>
            <person name="Fauchery L."/>
            <person name="Guy J."/>
            <person name="Iotti M."/>
            <person name="Le Tacon F."/>
            <person name="Lindquist E.A."/>
            <person name="Lipzen A."/>
            <person name="Malagnac F."/>
            <person name="Mello A."/>
            <person name="Molinier V."/>
            <person name="Miyauchi S."/>
            <person name="Poulain J."/>
            <person name="Riccioni C."/>
            <person name="Rubini A."/>
            <person name="Sitrit Y."/>
            <person name="Splivallo R."/>
            <person name="Traeger S."/>
            <person name="Wang M."/>
            <person name="Zifcakova L."/>
            <person name="Wipf D."/>
            <person name="Zambonelli A."/>
            <person name="Paolocci F."/>
            <person name="Nowrousian M."/>
            <person name="Ottonello S."/>
            <person name="Baldrian P."/>
            <person name="Spatafora J.W."/>
            <person name="Henrissat B."/>
            <person name="Nagy L.G."/>
            <person name="Aury J.M."/>
            <person name="Wincker P."/>
            <person name="Grigoriev I.V."/>
            <person name="Bonfante P."/>
            <person name="Martin F.M."/>
        </authorList>
    </citation>
    <scope>NUCLEOTIDE SEQUENCE [LARGE SCALE GENOMIC DNA]</scope>
    <source>
        <strain evidence="2 3">RN42</strain>
    </source>
</reference>
<evidence type="ECO:0000313" key="3">
    <source>
        <dbReference type="Proteomes" id="UP000275078"/>
    </source>
</evidence>
<dbReference type="EMBL" id="ML119747">
    <property type="protein sequence ID" value="RPA76288.1"/>
    <property type="molecule type" value="Genomic_DNA"/>
</dbReference>
<dbReference type="Proteomes" id="UP000275078">
    <property type="component" value="Unassembled WGS sequence"/>
</dbReference>
<name>A0A3N4HUU0_ASCIM</name>
<evidence type="ECO:0000313" key="2">
    <source>
        <dbReference type="EMBL" id="RPA76288.1"/>
    </source>
</evidence>
<organism evidence="2 3">
    <name type="scientific">Ascobolus immersus RN42</name>
    <dbReference type="NCBI Taxonomy" id="1160509"/>
    <lineage>
        <taxon>Eukaryota</taxon>
        <taxon>Fungi</taxon>
        <taxon>Dikarya</taxon>
        <taxon>Ascomycota</taxon>
        <taxon>Pezizomycotina</taxon>
        <taxon>Pezizomycetes</taxon>
        <taxon>Pezizales</taxon>
        <taxon>Ascobolaceae</taxon>
        <taxon>Ascobolus</taxon>
    </lineage>
</organism>
<accession>A0A3N4HUU0</accession>